<sequence length="36" mass="4008">MMLKLTAASKVLGESADHVYSPQRTQNHLPNPVLLF</sequence>
<gene>
    <name evidence="1" type="ORF">T03_16073</name>
</gene>
<evidence type="ECO:0000313" key="1">
    <source>
        <dbReference type="EMBL" id="KRY05375.1"/>
    </source>
</evidence>
<dbReference type="Proteomes" id="UP000054653">
    <property type="component" value="Unassembled WGS sequence"/>
</dbReference>
<evidence type="ECO:0000313" key="2">
    <source>
        <dbReference type="Proteomes" id="UP000054653"/>
    </source>
</evidence>
<protein>
    <submittedName>
        <fullName evidence="1">Uncharacterized protein</fullName>
    </submittedName>
</protein>
<reference evidence="1 2" key="1">
    <citation type="submission" date="2015-01" db="EMBL/GenBank/DDBJ databases">
        <title>Evolution of Trichinella species and genotypes.</title>
        <authorList>
            <person name="Korhonen P.K."/>
            <person name="Edoardo P."/>
            <person name="Giuseppe L.R."/>
            <person name="Gasser R.B."/>
        </authorList>
    </citation>
    <scope>NUCLEOTIDE SEQUENCE [LARGE SCALE GENOMIC DNA]</scope>
    <source>
        <strain evidence="1">ISS120</strain>
    </source>
</reference>
<accession>A0A0V0YYJ5</accession>
<name>A0A0V0YYJ5_TRIBR</name>
<dbReference type="AlphaFoldDB" id="A0A0V0YYJ5"/>
<keyword evidence="2" id="KW-1185">Reference proteome</keyword>
<comment type="caution">
    <text evidence="1">The sequence shown here is derived from an EMBL/GenBank/DDBJ whole genome shotgun (WGS) entry which is preliminary data.</text>
</comment>
<dbReference type="EMBL" id="JYDI01005033">
    <property type="protein sequence ID" value="KRY05375.1"/>
    <property type="molecule type" value="Genomic_DNA"/>
</dbReference>
<proteinExistence type="predicted"/>
<organism evidence="1 2">
    <name type="scientific">Trichinella britovi</name>
    <name type="common">Parasitic roundworm</name>
    <dbReference type="NCBI Taxonomy" id="45882"/>
    <lineage>
        <taxon>Eukaryota</taxon>
        <taxon>Metazoa</taxon>
        <taxon>Ecdysozoa</taxon>
        <taxon>Nematoda</taxon>
        <taxon>Enoplea</taxon>
        <taxon>Dorylaimia</taxon>
        <taxon>Trichinellida</taxon>
        <taxon>Trichinellidae</taxon>
        <taxon>Trichinella</taxon>
    </lineage>
</organism>